<reference evidence="6 7" key="1">
    <citation type="journal article" date="2016" name="Nat. Commun.">
        <title>Thousands of microbial genomes shed light on interconnected biogeochemical processes in an aquifer system.</title>
        <authorList>
            <person name="Anantharaman K."/>
            <person name="Brown C.T."/>
            <person name="Hug L.A."/>
            <person name="Sharon I."/>
            <person name="Castelle C.J."/>
            <person name="Probst A.J."/>
            <person name="Thomas B.C."/>
            <person name="Singh A."/>
            <person name="Wilkins M.J."/>
            <person name="Karaoz U."/>
            <person name="Brodie E.L."/>
            <person name="Williams K.H."/>
            <person name="Hubbard S.S."/>
            <person name="Banfield J.F."/>
        </authorList>
    </citation>
    <scope>NUCLEOTIDE SEQUENCE [LARGE SCALE GENOMIC DNA]</scope>
</reference>
<accession>A0A1F5VPI4</accession>
<evidence type="ECO:0000256" key="3">
    <source>
        <dbReference type="ARBA" id="ARBA00022723"/>
    </source>
</evidence>
<dbReference type="PANTHER" id="PTHR46193:SF18">
    <property type="entry name" value="HEXITOL PHOSPHATASE B"/>
    <property type="match status" value="1"/>
</dbReference>
<comment type="similarity">
    <text evidence="2">Belongs to the HAD-like hydrolase superfamily. CbbY/CbbZ/Gph/YieH family.</text>
</comment>
<dbReference type="Gene3D" id="3.40.50.1000">
    <property type="entry name" value="HAD superfamily/HAD-like"/>
    <property type="match status" value="1"/>
</dbReference>
<sequence length="211" mass="23715">MKAVLFDLDGVIIDSGDFHFQAWQIFCSKFNKNITYEKFKKGFGQTNRDILQDMLERSLTDEEIQCYSDEKEEIFRSIARGSITPIKGAVAFIISLKEQNVAIALVSSTPRINIDFILKEIGLEHSFHIIISSEDVSEGKPSPECYLKASQKLDREPEDCIVIEDAIPGVQAALNAGMPCIAITTTQPAEKLHHATYIIDDYTDIDPAWLE</sequence>
<evidence type="ECO:0000256" key="2">
    <source>
        <dbReference type="ARBA" id="ARBA00006171"/>
    </source>
</evidence>
<dbReference type="InterPro" id="IPR041492">
    <property type="entry name" value="HAD_2"/>
</dbReference>
<dbReference type="Pfam" id="PF13419">
    <property type="entry name" value="HAD_2"/>
    <property type="match status" value="1"/>
</dbReference>
<dbReference type="AlphaFoldDB" id="A0A1F5VPI4"/>
<comment type="caution">
    <text evidence="6">The sequence shown here is derived from an EMBL/GenBank/DDBJ whole genome shotgun (WGS) entry which is preliminary data.</text>
</comment>
<comment type="cofactor">
    <cofactor evidence="1">
        <name>Mg(2+)</name>
        <dbReference type="ChEBI" id="CHEBI:18420"/>
    </cofactor>
</comment>
<dbReference type="InterPro" id="IPR023214">
    <property type="entry name" value="HAD_sf"/>
</dbReference>
<keyword evidence="4" id="KW-0460">Magnesium</keyword>
<keyword evidence="3" id="KW-0479">Metal-binding</keyword>
<evidence type="ECO:0000313" key="7">
    <source>
        <dbReference type="Proteomes" id="UP000178943"/>
    </source>
</evidence>
<dbReference type="Proteomes" id="UP000178943">
    <property type="component" value="Unassembled WGS sequence"/>
</dbReference>
<dbReference type="SFLD" id="SFLDG01129">
    <property type="entry name" value="C1.5:_HAD__Beta-PGM__Phosphata"/>
    <property type="match status" value="1"/>
</dbReference>
<keyword evidence="5" id="KW-0119">Carbohydrate metabolism</keyword>
<proteinExistence type="inferred from homology"/>
<dbReference type="InterPro" id="IPR006439">
    <property type="entry name" value="HAD-SF_hydro_IA"/>
</dbReference>
<protein>
    <recommendedName>
        <fullName evidence="8">Beta-phosphoglucomutase</fullName>
    </recommendedName>
</protein>
<dbReference type="GO" id="GO:0003824">
    <property type="term" value="F:catalytic activity"/>
    <property type="evidence" value="ECO:0007669"/>
    <property type="project" value="UniProtKB-ARBA"/>
</dbReference>
<dbReference type="SFLD" id="SFLDS00003">
    <property type="entry name" value="Haloacid_Dehalogenase"/>
    <property type="match status" value="1"/>
</dbReference>
<dbReference type="Gene3D" id="1.10.150.240">
    <property type="entry name" value="Putative phosphatase, domain 2"/>
    <property type="match status" value="1"/>
</dbReference>
<dbReference type="SUPFAM" id="SSF56784">
    <property type="entry name" value="HAD-like"/>
    <property type="match status" value="1"/>
</dbReference>
<evidence type="ECO:0000256" key="1">
    <source>
        <dbReference type="ARBA" id="ARBA00001946"/>
    </source>
</evidence>
<name>A0A1F5VPI4_9BACT</name>
<dbReference type="STRING" id="1817863.A2Y62_02300"/>
<evidence type="ECO:0000256" key="4">
    <source>
        <dbReference type="ARBA" id="ARBA00022842"/>
    </source>
</evidence>
<dbReference type="PANTHER" id="PTHR46193">
    <property type="entry name" value="6-PHOSPHOGLUCONATE PHOSPHATASE"/>
    <property type="match status" value="1"/>
</dbReference>
<dbReference type="SFLD" id="SFLDG01135">
    <property type="entry name" value="C1.5.6:_HAD__Beta-PGM__Phospha"/>
    <property type="match status" value="1"/>
</dbReference>
<organism evidence="6 7">
    <name type="scientific">Candidatus Fischerbacteria bacterium RBG_13_37_8</name>
    <dbReference type="NCBI Taxonomy" id="1817863"/>
    <lineage>
        <taxon>Bacteria</taxon>
        <taxon>Candidatus Fischeribacteriota</taxon>
    </lineage>
</organism>
<evidence type="ECO:0008006" key="8">
    <source>
        <dbReference type="Google" id="ProtNLM"/>
    </source>
</evidence>
<dbReference type="CDD" id="cd07505">
    <property type="entry name" value="HAD_BPGM-like"/>
    <property type="match status" value="1"/>
</dbReference>
<dbReference type="InterPro" id="IPR036412">
    <property type="entry name" value="HAD-like_sf"/>
</dbReference>
<dbReference type="GO" id="GO:0046872">
    <property type="term" value="F:metal ion binding"/>
    <property type="evidence" value="ECO:0007669"/>
    <property type="project" value="UniProtKB-KW"/>
</dbReference>
<gene>
    <name evidence="6" type="ORF">A2Y62_02300</name>
</gene>
<evidence type="ECO:0000313" key="6">
    <source>
        <dbReference type="EMBL" id="OGF65238.1"/>
    </source>
</evidence>
<dbReference type="NCBIfam" id="TIGR01509">
    <property type="entry name" value="HAD-SF-IA-v3"/>
    <property type="match status" value="1"/>
</dbReference>
<evidence type="ECO:0000256" key="5">
    <source>
        <dbReference type="ARBA" id="ARBA00023277"/>
    </source>
</evidence>
<dbReference type="InterPro" id="IPR023198">
    <property type="entry name" value="PGP-like_dom2"/>
</dbReference>
<dbReference type="EMBL" id="MFGW01000113">
    <property type="protein sequence ID" value="OGF65238.1"/>
    <property type="molecule type" value="Genomic_DNA"/>
</dbReference>
<dbReference type="InterPro" id="IPR051600">
    <property type="entry name" value="Beta-PGM-like"/>
</dbReference>